<feature type="compositionally biased region" description="Polar residues" evidence="1">
    <location>
        <begin position="455"/>
        <end position="473"/>
    </location>
</feature>
<sequence>MALHQLFTLAFALHVEPLATLDYAAVPYSHDPSESSDSLPDPKVMRVGPNTRLEAIHSRHAPHSIETMSFLLNYTRALDAVEPLSKLITLLDEADDDPEFRNLREFFDARYDDEGNLVGAEKDTKSSSRRMFRSSSRAASTKPPNRRGSQATEGRKSSFAASLGGASALKLSWLRKNNDGQHHDGTDDEDTHSHLSSTGQHSNPAPSSAPYLRLLKDPSSLSPDPSATPGIHNHRHHLHPHSGQSDYRPTRLARFTVRLDLHSVGLAAPPPKAPQHRQQQQQQQDSNALRRVGSGRSLHSGDWRRRRAHTGSSLAGGSALAPVASPDSMASSGALFSSADEESANHSGFSRLYSDSSVPTTALNESATARSRAAIMAESTLISPSTEMGLPSITEGTASNDLRIDTTPDAAGRNGGPLSPRSATSRAEKPSRRPSMISKLLDFGRKKSFVDRGSTGDTAEVSSVSPVQAQSDDVNGGRRPSATGHHHNFRSGLHQHPDNHNGDIHDEALDLAEEDEDMDGGGGSGAHRHDRKMASSSSRRRSSAGSSSGRQGLGQVRSIEPELRAVQEDGMLDIARISSRSSVGTSASGAAIGEDLMGTSLSAASAGEGLASRMQPNAIRDGEDFISLLREASNTALTMLDTSFSAGGVDSDGEDADALTPGRDTIPASDKAKGKMRENDIGSASVVGANDPSRTPQVRAKKTSATSTPVRSIKSLDLDRSPAPMGQHNPIDASFGLGASLVSKVKEEEAWWPCGDVDPLPVSICSAMGQALGWEGIMHLCYGQGSRAAAQGSYTALGRAAAMDEANKNQARSVLAWRTGVASAGTSPPKIELPQPLGDVGGPETAKLADTLSQQLHLDPAEPNGMAGTGFFGGVPASHLDRLLEKAPARSTTVPPPSNNGGETLADSQAGWQSVPLLFGKKVNKGRTWKHWQMLWKSIKAWVDEYETVRVRNGMAREMGLDPLPIESPTENKVQPFEPHRRSGLEEQSTNAPQSTMPGSPLPGQTLNGDIKGFGIGQPQSSGENDGQKSHVDKQMLSKVHSVSRAIPNCVLVDATNRRHGFRRRVGIPEGLPLGPDDEETIDYSWSRKKLSVQHFATGMTIAADSTSHMVSQLVDADWLHRSAWELDYLEMCVFKTPLVADRFPPPGEAVVPSSRSYRPAEGAVDRTTICPNPDENGAWDPDQWKRWLSSIREGDIIVPAIGWQAWWTLISVLNGADRTGRSYDLQVKTPEEPFEALTDLNAVYL</sequence>
<feature type="region of interest" description="Disordered" evidence="1">
    <location>
        <begin position="118"/>
        <end position="161"/>
    </location>
</feature>
<feature type="region of interest" description="Disordered" evidence="1">
    <location>
        <begin position="177"/>
        <end position="248"/>
    </location>
</feature>
<proteinExistence type="predicted"/>
<feature type="compositionally biased region" description="Basic and acidic residues" evidence="1">
    <location>
        <begin position="495"/>
        <end position="508"/>
    </location>
</feature>
<dbReference type="AlphaFoldDB" id="A0A317XZT7"/>
<feature type="compositionally biased region" description="Polar residues" evidence="1">
    <location>
        <begin position="899"/>
        <end position="908"/>
    </location>
</feature>
<feature type="region of interest" description="Disordered" evidence="1">
    <location>
        <begin position="648"/>
        <end position="722"/>
    </location>
</feature>
<dbReference type="OrthoDB" id="3336072at2759"/>
<organism evidence="2 3">
    <name type="scientific">Testicularia cyperi</name>
    <dbReference type="NCBI Taxonomy" id="1882483"/>
    <lineage>
        <taxon>Eukaryota</taxon>
        <taxon>Fungi</taxon>
        <taxon>Dikarya</taxon>
        <taxon>Basidiomycota</taxon>
        <taxon>Ustilaginomycotina</taxon>
        <taxon>Ustilaginomycetes</taxon>
        <taxon>Ustilaginales</taxon>
        <taxon>Anthracoideaceae</taxon>
        <taxon>Testicularia</taxon>
    </lineage>
</organism>
<name>A0A317XZT7_9BASI</name>
<dbReference type="EMBL" id="KZ819188">
    <property type="protein sequence ID" value="PWZ03775.1"/>
    <property type="molecule type" value="Genomic_DNA"/>
</dbReference>
<feature type="compositionally biased region" description="Polar residues" evidence="1">
    <location>
        <begin position="986"/>
        <end position="1008"/>
    </location>
</feature>
<evidence type="ECO:0000313" key="2">
    <source>
        <dbReference type="EMBL" id="PWZ03775.1"/>
    </source>
</evidence>
<gene>
    <name evidence="2" type="ORF">BCV70DRAFT_225098</name>
</gene>
<reference evidence="2 3" key="1">
    <citation type="journal article" date="2018" name="Mol. Biol. Evol.">
        <title>Broad Genomic Sampling Reveals a Smut Pathogenic Ancestry of the Fungal Clade Ustilaginomycotina.</title>
        <authorList>
            <person name="Kijpornyongpan T."/>
            <person name="Mondo S.J."/>
            <person name="Barry K."/>
            <person name="Sandor L."/>
            <person name="Lee J."/>
            <person name="Lipzen A."/>
            <person name="Pangilinan J."/>
            <person name="LaButti K."/>
            <person name="Hainaut M."/>
            <person name="Henrissat B."/>
            <person name="Grigoriev I.V."/>
            <person name="Spatafora J.W."/>
            <person name="Aime M.C."/>
        </authorList>
    </citation>
    <scope>NUCLEOTIDE SEQUENCE [LARGE SCALE GENOMIC DNA]</scope>
    <source>
        <strain evidence="2 3">MCA 3645</strain>
    </source>
</reference>
<dbReference type="Proteomes" id="UP000246740">
    <property type="component" value="Unassembled WGS sequence"/>
</dbReference>
<feature type="region of interest" description="Disordered" evidence="1">
    <location>
        <begin position="386"/>
        <end position="437"/>
    </location>
</feature>
<dbReference type="InParanoid" id="A0A317XZT7"/>
<dbReference type="STRING" id="1882483.A0A317XZT7"/>
<feature type="compositionally biased region" description="Basic and acidic residues" evidence="1">
    <location>
        <begin position="670"/>
        <end position="680"/>
    </location>
</feature>
<protein>
    <submittedName>
        <fullName evidence="2">Uncharacterized protein</fullName>
    </submittedName>
</protein>
<feature type="compositionally biased region" description="Polar residues" evidence="1">
    <location>
        <begin position="194"/>
        <end position="206"/>
    </location>
</feature>
<feature type="compositionally biased region" description="Acidic residues" evidence="1">
    <location>
        <begin position="509"/>
        <end position="519"/>
    </location>
</feature>
<accession>A0A317XZT7</accession>
<feature type="region of interest" description="Disordered" evidence="1">
    <location>
        <begin position="265"/>
        <end position="320"/>
    </location>
</feature>
<feature type="region of interest" description="Disordered" evidence="1">
    <location>
        <begin position="889"/>
        <end position="908"/>
    </location>
</feature>
<evidence type="ECO:0000256" key="1">
    <source>
        <dbReference type="SAM" id="MobiDB-lite"/>
    </source>
</evidence>
<feature type="region of interest" description="Disordered" evidence="1">
    <location>
        <begin position="451"/>
        <end position="559"/>
    </location>
</feature>
<keyword evidence="3" id="KW-1185">Reference proteome</keyword>
<feature type="compositionally biased region" description="Low complexity" evidence="1">
    <location>
        <begin position="217"/>
        <end position="229"/>
    </location>
</feature>
<evidence type="ECO:0000313" key="3">
    <source>
        <dbReference type="Proteomes" id="UP000246740"/>
    </source>
</evidence>
<feature type="region of interest" description="Disordered" evidence="1">
    <location>
        <begin position="961"/>
        <end position="1032"/>
    </location>
</feature>